<dbReference type="PROSITE" id="PS50096">
    <property type="entry name" value="IQ"/>
    <property type="match status" value="7"/>
</dbReference>
<dbReference type="GO" id="GO:0005826">
    <property type="term" value="C:actomyosin contractile ring"/>
    <property type="evidence" value="ECO:0000269"/>
    <property type="project" value="JaponicusDB"/>
</dbReference>
<feature type="domain" description="Calponin-homology (CH)" evidence="4">
    <location>
        <begin position="71"/>
        <end position="177"/>
    </location>
</feature>
<dbReference type="GO" id="GO:1903479">
    <property type="term" value="P:mitotic actomyosin contractile ring assembly actin filament organization"/>
    <property type="evidence" value="ECO:0000318"/>
    <property type="project" value="GO_Central"/>
</dbReference>
<dbReference type="InterPro" id="IPR008936">
    <property type="entry name" value="Rho_GTPase_activation_prot"/>
</dbReference>
<dbReference type="HOGENOM" id="CLU_000972_1_0_1"/>
<feature type="region of interest" description="Disordered" evidence="2">
    <location>
        <begin position="1"/>
        <end position="38"/>
    </location>
</feature>
<dbReference type="STRING" id="402676.B6K6Z7"/>
<accession>B6K6Z7</accession>
<dbReference type="PANTHER" id="PTHR14149:SF14">
    <property type="entry name" value="CALPONIN-HOMOLOGY (CH) DOMAIN-CONTAINING PROTEIN"/>
    <property type="match status" value="1"/>
</dbReference>
<dbReference type="GO" id="GO:0005516">
    <property type="term" value="F:calmodulin binding"/>
    <property type="evidence" value="ECO:0000318"/>
    <property type="project" value="GO_Central"/>
</dbReference>
<feature type="coiled-coil region" evidence="1">
    <location>
        <begin position="1366"/>
        <end position="1407"/>
    </location>
</feature>
<feature type="region of interest" description="Disordered" evidence="2">
    <location>
        <begin position="228"/>
        <end position="306"/>
    </location>
</feature>
<dbReference type="GO" id="GO:0005096">
    <property type="term" value="F:GTPase activator activity"/>
    <property type="evidence" value="ECO:0000318"/>
    <property type="project" value="GO_Central"/>
</dbReference>
<reference evidence="5 7" key="1">
    <citation type="journal article" date="2011" name="Science">
        <title>Comparative functional genomics of the fission yeasts.</title>
        <authorList>
            <person name="Rhind N."/>
            <person name="Chen Z."/>
            <person name="Yassour M."/>
            <person name="Thompson D.A."/>
            <person name="Haas B.J."/>
            <person name="Habib N."/>
            <person name="Wapinski I."/>
            <person name="Roy S."/>
            <person name="Lin M.F."/>
            <person name="Heiman D.I."/>
            <person name="Young S.K."/>
            <person name="Furuya K."/>
            <person name="Guo Y."/>
            <person name="Pidoux A."/>
            <person name="Chen H.M."/>
            <person name="Robbertse B."/>
            <person name="Goldberg J.M."/>
            <person name="Aoki K."/>
            <person name="Bayne E.H."/>
            <person name="Berlin A.M."/>
            <person name="Desjardins C.A."/>
            <person name="Dobbs E."/>
            <person name="Dukaj L."/>
            <person name="Fan L."/>
            <person name="FitzGerald M.G."/>
            <person name="French C."/>
            <person name="Gujja S."/>
            <person name="Hansen K."/>
            <person name="Keifenheim D."/>
            <person name="Levin J.Z."/>
            <person name="Mosher R.A."/>
            <person name="Mueller C.A."/>
            <person name="Pfiffner J."/>
            <person name="Priest M."/>
            <person name="Russ C."/>
            <person name="Smialowska A."/>
            <person name="Swoboda P."/>
            <person name="Sykes S.M."/>
            <person name="Vaughn M."/>
            <person name="Vengrova S."/>
            <person name="Yoder R."/>
            <person name="Zeng Q."/>
            <person name="Allshire R."/>
            <person name="Baulcombe D."/>
            <person name="Birren B.W."/>
            <person name="Brown W."/>
            <person name="Ekwall K."/>
            <person name="Kellis M."/>
            <person name="Leatherwood J."/>
            <person name="Levin H."/>
            <person name="Margalit H."/>
            <person name="Martienssen R."/>
            <person name="Nieduszynski C.A."/>
            <person name="Spatafora J.W."/>
            <person name="Friedman N."/>
            <person name="Dalgaard J.Z."/>
            <person name="Baumann P."/>
            <person name="Niki H."/>
            <person name="Regev A."/>
            <person name="Nusbaum C."/>
        </authorList>
    </citation>
    <scope>NUCLEOTIDE SEQUENCE [LARGE SCALE GENOMIC DNA]</scope>
    <source>
        <strain evidence="7">yFS275 / FY16936</strain>
    </source>
</reference>
<dbReference type="EMBL" id="KE651168">
    <property type="protein sequence ID" value="EEB09301.1"/>
    <property type="molecule type" value="Genomic_DNA"/>
</dbReference>
<dbReference type="InterPro" id="IPR000048">
    <property type="entry name" value="IQ_motif_EF-hand-BS"/>
</dbReference>
<dbReference type="VEuPathDB" id="FungiDB:SJAG_04498"/>
<dbReference type="GO" id="GO:0044732">
    <property type="term" value="C:mitotic spindle pole body"/>
    <property type="evidence" value="ECO:0007669"/>
    <property type="project" value="EnsemblFungi"/>
</dbReference>
<dbReference type="GO" id="GO:1990753">
    <property type="term" value="C:equatorial cell cortex"/>
    <property type="evidence" value="ECO:0000269"/>
    <property type="project" value="JaponicusDB"/>
</dbReference>
<dbReference type="GO" id="GO:0071520">
    <property type="term" value="P:actomyosin contractile ring assembly actin filament bundle convergence"/>
    <property type="evidence" value="ECO:0007669"/>
    <property type="project" value="EnsemblFungi"/>
</dbReference>
<dbReference type="SUPFAM" id="SSF48350">
    <property type="entry name" value="GTPase activation domain, GAP"/>
    <property type="match status" value="1"/>
</dbReference>
<evidence type="ECO:0000256" key="2">
    <source>
        <dbReference type="SAM" id="MobiDB-lite"/>
    </source>
</evidence>
<dbReference type="GO" id="GO:0051015">
    <property type="term" value="F:actin filament binding"/>
    <property type="evidence" value="ECO:0000318"/>
    <property type="project" value="GO_Central"/>
</dbReference>
<dbReference type="InterPro" id="IPR036872">
    <property type="entry name" value="CH_dom_sf"/>
</dbReference>
<name>B6K6Z7_SCHJY</name>
<dbReference type="SUPFAM" id="SSF143885">
    <property type="entry name" value="RGC domain-like"/>
    <property type="match status" value="1"/>
</dbReference>
<dbReference type="Gene3D" id="1.10.506.10">
    <property type="entry name" value="GTPase Activation - p120gap, domain 1"/>
    <property type="match status" value="1"/>
</dbReference>
<sequence>MNSSVLHSEGAATANGKSAAMSSSSVARGNLIPTNTTSGRVRLQKKASMAAKSGSRWMDHERENLQAYDYLCRIGEAKQWLEECLQEDLGVTTDFEKSLRNGIVLAQLAQHFAPEFVPRIFTAKKLQFRHSDNINCFLRFAKALGLPENYSFELTDLYEGKNIPKVIYCIHALSFLLFNEGKAPSLHNLEGQLSFTDEEVTAMQRYLDQTGTALPNFTALSNELVTKKHLNSNPPSPYKSPVHVHAHTRSIDVSSGRSRASSLVSSSDEMLLTPLTSPRSSPHRRSRSEFPPPSFTSPSRSSSNSLHSLAKTISFEDPYFQSHRVGNRSERSSPVLSLRSTFSSPTRRRDALFSPRLSARAVVPEEMPVDVETVKLFQASCRGMLHRLSMVDVLQNLTDQISSIESVQAIARGWIARKNYELRQTAYEEFLSWIIALQSTIRGSRFREQFKKQVLEAEALSTVPHIQACIRGQLLRLRVQRLHERLDETTSSIITVQTASRAYLSRHATVDLLDRLYEKIPQITILESILRGKLVRQPYQDLLKQIASFPTGLHTLCRGFLARKRFNTLLDQLQENETNIILVQSLARGTLQSTAFLDFLHKLKQKQPIWVQIQSSVRGLLLRKRIDYKLCQLDECCDSVIQLQSLSRAYLVEKQCAAIQAHLHSCKSSITGIQSAVRAILIRDDMNYLCLQLEEQIPEIIFLQSSIRGLFARQSYDRKMRSFRENMENPFLAQPIFRGRDQGQTYRELAEAKNPAVMTVKRFVHMLDDNDFDFEEDVEIEKYRQAIVKQVRENELVEEHINQLDIKIALLVKNKISLDDVLKHHVSMKHGQLPTDFVQANASTVNSLTNSSRKYIDLYQCLLYALQTNPEYLTRYLERLLNVQDSESAQKGAIHICLKIFGFGSNRREEILLLKALASFINMEVSRTVYIEDVVTENSFWGRIFAGFTANVRELRLWKILLGKIHRQILQNDELDLEVNPITIFQKLQGNDFEFSDANPKPSVSVAMKNIEVRNLYVFRLRALRKLCQAFLVTLAKNMDEIPYPLCFLSSILKQALEKQYPKAERHIILGVVGQFIYSTYIANVLVSPDNYRLVDGPITATQRNNLTALSSILREIFSLIPRTATELGFFRPLAEFIQVSKQDVAFLLERFVDIADPETYYDFDCFEDLTTTRKPILYLNKDDILTVYSMVTKFTDTLAPSEDDPLREIVRQLGPLNQQDSDFLNLRNEIKLELNPRYCTVEDPAAQERALVVQTKRYILFIIRVQNGTSLLNILVKPVTDDDEDVWQTILEEDITKHERRGESFDESLIDLSFTELKYAALQNVVQLEALGLARRENQYQDIVNSIALDIRTKSRRRIQRQRELETARQTLHGLIEKREYLESQLKSYNEYIEQAKETLQSKKGKKKLLPFSKQYFHIRDLRKSGQVPKFGSFKYTAIKLYERGVLVSMSSTLQQDKLYITLSSDEVGKFVLQAITQNVVIPNGTTELSLDDLLEAQYNKVLTLLVFNGRVKLNTNMLLQLIFSKFYA</sequence>
<evidence type="ECO:0000313" key="7">
    <source>
        <dbReference type="Proteomes" id="UP000001744"/>
    </source>
</evidence>
<dbReference type="OMA" id="KGVLVHW"/>
<dbReference type="Gene3D" id="1.10.418.10">
    <property type="entry name" value="Calponin-like domain"/>
    <property type="match status" value="1"/>
</dbReference>
<dbReference type="RefSeq" id="XP_002175594.1">
    <property type="nucleotide sequence ID" value="XM_002175558.2"/>
</dbReference>
<proteinExistence type="predicted"/>
<dbReference type="JaponicusDB" id="SJAG_04498">
    <property type="gene designation" value="rng2"/>
</dbReference>
<dbReference type="PANTHER" id="PTHR14149">
    <property type="entry name" value="RAS GTPASE-ACTIVATING PROTEIN WITH IQ MOTIF"/>
    <property type="match status" value="1"/>
</dbReference>
<dbReference type="InterPro" id="IPR001715">
    <property type="entry name" value="CH_dom"/>
</dbReference>
<evidence type="ECO:0000313" key="5">
    <source>
        <dbReference type="EMBL" id="EEB09301.1"/>
    </source>
</evidence>
<dbReference type="InterPro" id="IPR001936">
    <property type="entry name" value="RasGAP_dom"/>
</dbReference>
<dbReference type="InterPro" id="IPR000593">
    <property type="entry name" value="RasGAP_C"/>
</dbReference>
<feature type="compositionally biased region" description="Low complexity" evidence="2">
    <location>
        <begin position="251"/>
        <end position="280"/>
    </location>
</feature>
<dbReference type="SMART" id="SM00015">
    <property type="entry name" value="IQ"/>
    <property type="match status" value="7"/>
</dbReference>
<dbReference type="Pfam" id="PF00616">
    <property type="entry name" value="RasGAP"/>
    <property type="match status" value="1"/>
</dbReference>
<dbReference type="OrthoDB" id="775356at2759"/>
<dbReference type="eggNOG" id="KOG2128">
    <property type="taxonomic scope" value="Eukaryota"/>
</dbReference>
<feature type="compositionally biased region" description="Polar residues" evidence="2">
    <location>
        <begin position="20"/>
        <end position="38"/>
    </location>
</feature>
<keyword evidence="7" id="KW-1185">Reference proteome</keyword>
<dbReference type="Pfam" id="PF03836">
    <property type="entry name" value="RasGAP_C"/>
    <property type="match status" value="1"/>
</dbReference>
<dbReference type="Proteomes" id="UP000001744">
    <property type="component" value="Unassembled WGS sequence"/>
</dbReference>
<keyword evidence="1" id="KW-0175">Coiled coil</keyword>
<dbReference type="PROSITE" id="PS50018">
    <property type="entry name" value="RAS_GTPASE_ACTIV_2"/>
    <property type="match status" value="1"/>
</dbReference>
<organism evidence="5 7">
    <name type="scientific">Schizosaccharomyces japonicus (strain yFS275 / FY16936)</name>
    <name type="common">Fission yeast</name>
    <dbReference type="NCBI Taxonomy" id="402676"/>
    <lineage>
        <taxon>Eukaryota</taxon>
        <taxon>Fungi</taxon>
        <taxon>Dikarya</taxon>
        <taxon>Ascomycota</taxon>
        <taxon>Taphrinomycotina</taxon>
        <taxon>Schizosaccharomycetes</taxon>
        <taxon>Schizosaccharomycetales</taxon>
        <taxon>Schizosaccharomycetaceae</taxon>
        <taxon>Schizosaccharomyces</taxon>
    </lineage>
</organism>
<gene>
    <name evidence="6" type="primary">rng2</name>
    <name evidence="5" type="ORF">SJAG_04498</name>
</gene>
<dbReference type="PROSITE" id="PS50021">
    <property type="entry name" value="CH"/>
    <property type="match status" value="1"/>
</dbReference>
<dbReference type="Pfam" id="PF00307">
    <property type="entry name" value="CH"/>
    <property type="match status" value="1"/>
</dbReference>
<dbReference type="SMART" id="SM00323">
    <property type="entry name" value="RasGAP"/>
    <property type="match status" value="1"/>
</dbReference>
<dbReference type="GeneID" id="7051857"/>
<feature type="domain" description="Ras-GAP" evidence="3">
    <location>
        <begin position="895"/>
        <end position="1119"/>
    </location>
</feature>
<dbReference type="SUPFAM" id="SSF47576">
    <property type="entry name" value="Calponin-homology domain, CH-domain"/>
    <property type="match status" value="1"/>
</dbReference>
<evidence type="ECO:0000259" key="4">
    <source>
        <dbReference type="PROSITE" id="PS50021"/>
    </source>
</evidence>
<dbReference type="SMART" id="SM00033">
    <property type="entry name" value="CH"/>
    <property type="match status" value="1"/>
</dbReference>
<evidence type="ECO:0000313" key="6">
    <source>
        <dbReference type="JaponicusDB" id="SJAG_04498"/>
    </source>
</evidence>
<dbReference type="CDD" id="cd12206">
    <property type="entry name" value="RasGAP_IQGAP_related"/>
    <property type="match status" value="1"/>
</dbReference>
<evidence type="ECO:0000256" key="1">
    <source>
        <dbReference type="SAM" id="Coils"/>
    </source>
</evidence>
<dbReference type="GO" id="GO:0071341">
    <property type="term" value="C:medial cortical node"/>
    <property type="evidence" value="ECO:0007669"/>
    <property type="project" value="EnsemblFungi"/>
</dbReference>
<dbReference type="CDD" id="cd21206">
    <property type="entry name" value="CH_IQGAP"/>
    <property type="match status" value="1"/>
</dbReference>
<protein>
    <submittedName>
        <fullName evidence="5">Uncharacterized protein</fullName>
    </submittedName>
</protein>
<dbReference type="GO" id="GO:0110085">
    <property type="term" value="C:mitotic actomyosin contractile ring"/>
    <property type="evidence" value="ECO:0000269"/>
    <property type="project" value="JaponicusDB"/>
</dbReference>
<feature type="compositionally biased region" description="Low complexity" evidence="2">
    <location>
        <begin position="296"/>
        <end position="306"/>
    </location>
</feature>
<dbReference type="GO" id="GO:0120104">
    <property type="term" value="C:mitotic actomyosin contractile ring, proximal layer"/>
    <property type="evidence" value="ECO:0007669"/>
    <property type="project" value="EnsemblFungi"/>
</dbReference>
<dbReference type="GO" id="GO:0005938">
    <property type="term" value="C:cell cortex"/>
    <property type="evidence" value="ECO:0000318"/>
    <property type="project" value="GO_Central"/>
</dbReference>
<evidence type="ECO:0000259" key="3">
    <source>
        <dbReference type="PROSITE" id="PS50018"/>
    </source>
</evidence>